<dbReference type="Gene3D" id="2.60.40.790">
    <property type="match status" value="1"/>
</dbReference>
<reference evidence="4" key="1">
    <citation type="submission" date="2021-10" db="EMBL/GenBank/DDBJ databases">
        <title>Anaerobic single-cell dispensing facilitates the cultivation of human gut bacteria.</title>
        <authorList>
            <person name="Afrizal A."/>
        </authorList>
    </citation>
    <scope>NUCLEOTIDE SEQUENCE</scope>
    <source>
        <strain evidence="4">CLA-AA-H215</strain>
    </source>
</reference>
<dbReference type="InterPro" id="IPR031107">
    <property type="entry name" value="Small_HSP"/>
</dbReference>
<dbReference type="AlphaFoldDB" id="A0AAE3JHJ3"/>
<dbReference type="Pfam" id="PF00011">
    <property type="entry name" value="HSP20"/>
    <property type="match status" value="1"/>
</dbReference>
<dbReference type="Proteomes" id="UP001198182">
    <property type="component" value="Unassembled WGS sequence"/>
</dbReference>
<feature type="domain" description="SHSP" evidence="3">
    <location>
        <begin position="29"/>
        <end position="144"/>
    </location>
</feature>
<dbReference type="InterPro" id="IPR008978">
    <property type="entry name" value="HSP20-like_chaperone"/>
</dbReference>
<dbReference type="PANTHER" id="PTHR11527">
    <property type="entry name" value="HEAT-SHOCK PROTEIN 20 FAMILY MEMBER"/>
    <property type="match status" value="1"/>
</dbReference>
<comment type="similarity">
    <text evidence="1 2">Belongs to the small heat shock protein (HSP20) family.</text>
</comment>
<evidence type="ECO:0000256" key="2">
    <source>
        <dbReference type="RuleBase" id="RU003616"/>
    </source>
</evidence>
<dbReference type="RefSeq" id="WP_308454533.1">
    <property type="nucleotide sequence ID" value="NZ_JAJEQR010000048.1"/>
</dbReference>
<evidence type="ECO:0000256" key="1">
    <source>
        <dbReference type="PROSITE-ProRule" id="PRU00285"/>
    </source>
</evidence>
<evidence type="ECO:0000313" key="4">
    <source>
        <dbReference type="EMBL" id="MCC2232046.1"/>
    </source>
</evidence>
<evidence type="ECO:0000259" key="3">
    <source>
        <dbReference type="PROSITE" id="PS01031"/>
    </source>
</evidence>
<evidence type="ECO:0000313" key="5">
    <source>
        <dbReference type="Proteomes" id="UP001198182"/>
    </source>
</evidence>
<comment type="caution">
    <text evidence="4">The sequence shown here is derived from an EMBL/GenBank/DDBJ whole genome shotgun (WGS) entry which is preliminary data.</text>
</comment>
<sequence length="145" mass="16668">MYMPSIFGTYFFDDFMNDSVNETEKTLYGKHAAHLMSTDLKETADGYELYIDLPGFKKEEISAHLKKGYLTVAAQKGLEKDEEAKNGKYLHQERYTGSMKRSYYVGEGLTEEDIHAKYENGILTVKIPKVENRVSEQKKYISIEG</sequence>
<gene>
    <name evidence="4" type="ORF">LKD81_13750</name>
</gene>
<proteinExistence type="inferred from homology"/>
<protein>
    <submittedName>
        <fullName evidence="4">Hsp20/alpha crystallin family protein</fullName>
    </submittedName>
</protein>
<dbReference type="EMBL" id="JAJEQR010000048">
    <property type="protein sequence ID" value="MCC2232046.1"/>
    <property type="molecule type" value="Genomic_DNA"/>
</dbReference>
<dbReference type="SUPFAM" id="SSF49764">
    <property type="entry name" value="HSP20-like chaperones"/>
    <property type="match status" value="1"/>
</dbReference>
<accession>A0AAE3JHJ3</accession>
<dbReference type="InterPro" id="IPR002068">
    <property type="entry name" value="A-crystallin/Hsp20_dom"/>
</dbReference>
<dbReference type="CDD" id="cd06471">
    <property type="entry name" value="ACD_LpsHSP_like"/>
    <property type="match status" value="1"/>
</dbReference>
<organism evidence="4 5">
    <name type="scientific">Hominifimenecus microfluidus</name>
    <dbReference type="NCBI Taxonomy" id="2885348"/>
    <lineage>
        <taxon>Bacteria</taxon>
        <taxon>Bacillati</taxon>
        <taxon>Bacillota</taxon>
        <taxon>Clostridia</taxon>
        <taxon>Lachnospirales</taxon>
        <taxon>Lachnospiraceae</taxon>
        <taxon>Hominifimenecus</taxon>
    </lineage>
</organism>
<keyword evidence="5" id="KW-1185">Reference proteome</keyword>
<name>A0AAE3JHJ3_9FIRM</name>
<dbReference type="PROSITE" id="PS01031">
    <property type="entry name" value="SHSP"/>
    <property type="match status" value="1"/>
</dbReference>